<proteinExistence type="predicted"/>
<feature type="compositionally biased region" description="Basic and acidic residues" evidence="1">
    <location>
        <begin position="175"/>
        <end position="185"/>
    </location>
</feature>
<dbReference type="PANTHER" id="PTHR24637:SF421">
    <property type="entry name" value="CUTICLE COLLAGEN DPY-2"/>
    <property type="match status" value="1"/>
</dbReference>
<feature type="region of interest" description="Disordered" evidence="1">
    <location>
        <begin position="208"/>
        <end position="247"/>
    </location>
</feature>
<evidence type="ECO:0000256" key="2">
    <source>
        <dbReference type="SAM" id="Phobius"/>
    </source>
</evidence>
<feature type="signal peptide" evidence="3">
    <location>
        <begin position="1"/>
        <end position="16"/>
    </location>
</feature>
<protein>
    <submittedName>
        <fullName evidence="4">Uncharacterized protein</fullName>
    </submittedName>
</protein>
<dbReference type="Ensembl" id="ENSXCOT00000027747.1">
    <property type="protein sequence ID" value="ENSXCOP00000027414.1"/>
    <property type="gene ID" value="ENSXCOG00000020472.1"/>
</dbReference>
<keyword evidence="2" id="KW-1133">Transmembrane helix</keyword>
<accession>A0A3B5MSN3</accession>
<dbReference type="InterPro" id="IPR008160">
    <property type="entry name" value="Collagen"/>
</dbReference>
<keyword evidence="2" id="KW-0472">Membrane</keyword>
<organism evidence="4 5">
    <name type="scientific">Xiphophorus couchianus</name>
    <name type="common">Monterrey platyfish</name>
    <dbReference type="NCBI Taxonomy" id="32473"/>
    <lineage>
        <taxon>Eukaryota</taxon>
        <taxon>Metazoa</taxon>
        <taxon>Chordata</taxon>
        <taxon>Craniata</taxon>
        <taxon>Vertebrata</taxon>
        <taxon>Euteleostomi</taxon>
        <taxon>Actinopterygii</taxon>
        <taxon>Neopterygii</taxon>
        <taxon>Teleostei</taxon>
        <taxon>Neoteleostei</taxon>
        <taxon>Acanthomorphata</taxon>
        <taxon>Ovalentaria</taxon>
        <taxon>Atherinomorphae</taxon>
        <taxon>Cyprinodontiformes</taxon>
        <taxon>Poeciliidae</taxon>
        <taxon>Poeciliinae</taxon>
        <taxon>Xiphophorus</taxon>
    </lineage>
</organism>
<evidence type="ECO:0000256" key="3">
    <source>
        <dbReference type="SAM" id="SignalP"/>
    </source>
</evidence>
<dbReference type="STRING" id="32473.ENSXCOP00000027414"/>
<feature type="compositionally biased region" description="Low complexity" evidence="1">
    <location>
        <begin position="208"/>
        <end position="223"/>
    </location>
</feature>
<dbReference type="Pfam" id="PF01391">
    <property type="entry name" value="Collagen"/>
    <property type="match status" value="1"/>
</dbReference>
<keyword evidence="3" id="KW-0732">Signal</keyword>
<feature type="transmembrane region" description="Helical" evidence="2">
    <location>
        <begin position="32"/>
        <end position="52"/>
    </location>
</feature>
<dbReference type="PANTHER" id="PTHR24637">
    <property type="entry name" value="COLLAGEN"/>
    <property type="match status" value="1"/>
</dbReference>
<feature type="region of interest" description="Disordered" evidence="1">
    <location>
        <begin position="175"/>
        <end position="196"/>
    </location>
</feature>
<feature type="chain" id="PRO_5017270687" evidence="3">
    <location>
        <begin position="17"/>
        <end position="247"/>
    </location>
</feature>
<reference evidence="4" key="2">
    <citation type="submission" date="2025-09" db="UniProtKB">
        <authorList>
            <consortium name="Ensembl"/>
        </authorList>
    </citation>
    <scope>IDENTIFICATION</scope>
</reference>
<evidence type="ECO:0000313" key="5">
    <source>
        <dbReference type="Proteomes" id="UP000261380"/>
    </source>
</evidence>
<evidence type="ECO:0000256" key="1">
    <source>
        <dbReference type="SAM" id="MobiDB-lite"/>
    </source>
</evidence>
<dbReference type="AlphaFoldDB" id="A0A3B5MSN3"/>
<dbReference type="Proteomes" id="UP000261380">
    <property type="component" value="Unplaced"/>
</dbReference>
<evidence type="ECO:0000313" key="4">
    <source>
        <dbReference type="Ensembl" id="ENSXCOP00000027414.1"/>
    </source>
</evidence>
<feature type="compositionally biased region" description="Basic residues" evidence="1">
    <location>
        <begin position="224"/>
        <end position="247"/>
    </location>
</feature>
<keyword evidence="2" id="KW-0812">Transmembrane</keyword>
<name>A0A3B5MSN3_9TELE</name>
<reference evidence="4" key="1">
    <citation type="submission" date="2025-08" db="UniProtKB">
        <authorList>
            <consortium name="Ensembl"/>
        </authorList>
    </citation>
    <scope>IDENTIFICATION</scope>
</reference>
<keyword evidence="5" id="KW-1185">Reference proteome</keyword>
<sequence>GYFFILLSFLWLPAKSIMQRDTQKTDLIFSRFLLTCTIFLFLCVVIQGIAGAEGAPGKDGLVGERGDRGNSGPEGLPGVLGSPGNEGPVGTIGGPGQRGETVSFTTSLDPVLRVKIIASLLFIVSWRPGVRGKVVRQAFHIKCLRKNFSCLKLLCVFFSDVMKCCRVLAQRALKDHRGRKEEPENPARGVRRATEALPGSTWRTWASWSSGAPGSSHSSCRGPLCRRLRRSRRSSGSSRARRVRRHR</sequence>